<dbReference type="AlphaFoldDB" id="A0A5C8KC70"/>
<name>A0A5C8KC70_9BACT</name>
<evidence type="ECO:0000313" key="2">
    <source>
        <dbReference type="Proteomes" id="UP000321926"/>
    </source>
</evidence>
<protein>
    <submittedName>
        <fullName evidence="1">Histidine phosphatase family protein</fullName>
    </submittedName>
</protein>
<gene>
    <name evidence="1" type="ORF">FVR03_02065</name>
</gene>
<dbReference type="Pfam" id="PF00300">
    <property type="entry name" value="His_Phos_1"/>
    <property type="match status" value="1"/>
</dbReference>
<organism evidence="1 2">
    <name type="scientific">Pontibacter qinzhouensis</name>
    <dbReference type="NCBI Taxonomy" id="2603253"/>
    <lineage>
        <taxon>Bacteria</taxon>
        <taxon>Pseudomonadati</taxon>
        <taxon>Bacteroidota</taxon>
        <taxon>Cytophagia</taxon>
        <taxon>Cytophagales</taxon>
        <taxon>Hymenobacteraceae</taxon>
        <taxon>Pontibacter</taxon>
    </lineage>
</organism>
<dbReference type="SUPFAM" id="SSF53254">
    <property type="entry name" value="Phosphoglycerate mutase-like"/>
    <property type="match status" value="1"/>
</dbReference>
<dbReference type="EMBL" id="VRTY01000005">
    <property type="protein sequence ID" value="TXK52072.1"/>
    <property type="molecule type" value="Genomic_DNA"/>
</dbReference>
<sequence>MRKNLQVFIFTFLIWTTVTSCNRAVSDVENERAGMSNYTAPVATTQTTVYFVRHAEKESSNPNDQNPDLTPEGKARAEALRALMQEVELGALYATKFIRTKNTLMPLSNERNLPIAEYKANDFTGLRQRVLEENSGKTVLVAAHSNTLLPLLNAFGAKTTINFIPETEYSYLFKVTLLPDNTTKLEVNNYN</sequence>
<dbReference type="OrthoDB" id="3296006at2"/>
<dbReference type="InterPro" id="IPR029033">
    <property type="entry name" value="His_PPase_superfam"/>
</dbReference>
<evidence type="ECO:0000313" key="1">
    <source>
        <dbReference type="EMBL" id="TXK52072.1"/>
    </source>
</evidence>
<dbReference type="CDD" id="cd07040">
    <property type="entry name" value="HP"/>
    <property type="match status" value="1"/>
</dbReference>
<dbReference type="RefSeq" id="WP_147920100.1">
    <property type="nucleotide sequence ID" value="NZ_VRTY01000005.1"/>
</dbReference>
<dbReference type="PROSITE" id="PS51257">
    <property type="entry name" value="PROKAR_LIPOPROTEIN"/>
    <property type="match status" value="1"/>
</dbReference>
<reference evidence="1 2" key="1">
    <citation type="submission" date="2019-08" db="EMBL/GenBank/DDBJ databases">
        <authorList>
            <person name="Shi S."/>
        </authorList>
    </citation>
    <scope>NUCLEOTIDE SEQUENCE [LARGE SCALE GENOMIC DNA]</scope>
    <source>
        <strain evidence="1 2">GY10130</strain>
    </source>
</reference>
<keyword evidence="2" id="KW-1185">Reference proteome</keyword>
<dbReference type="Proteomes" id="UP000321926">
    <property type="component" value="Unassembled WGS sequence"/>
</dbReference>
<proteinExistence type="predicted"/>
<dbReference type="Gene3D" id="3.40.50.1240">
    <property type="entry name" value="Phosphoglycerate mutase-like"/>
    <property type="match status" value="1"/>
</dbReference>
<dbReference type="InterPro" id="IPR013078">
    <property type="entry name" value="His_Pase_superF_clade-1"/>
</dbReference>
<accession>A0A5C8KC70</accession>
<comment type="caution">
    <text evidence="1">The sequence shown here is derived from an EMBL/GenBank/DDBJ whole genome shotgun (WGS) entry which is preliminary data.</text>
</comment>